<dbReference type="EMBL" id="CP104013">
    <property type="protein sequence ID" value="UYP44781.1"/>
    <property type="molecule type" value="Genomic_DNA"/>
</dbReference>
<dbReference type="Proteomes" id="UP001208689">
    <property type="component" value="Chromosome"/>
</dbReference>
<organism evidence="1 2">
    <name type="scientific">Candidatus Lokiarchaeum ossiferum</name>
    <dbReference type="NCBI Taxonomy" id="2951803"/>
    <lineage>
        <taxon>Archaea</taxon>
        <taxon>Promethearchaeati</taxon>
        <taxon>Promethearchaeota</taxon>
        <taxon>Promethearchaeia</taxon>
        <taxon>Promethearchaeales</taxon>
        <taxon>Promethearchaeaceae</taxon>
        <taxon>Candidatus Lokiarchaeum</taxon>
    </lineage>
</organism>
<dbReference type="PANTHER" id="PTHR36216">
    <property type="entry name" value="TRANSCRIPTIONAL REGULATOR, TRMB"/>
    <property type="match status" value="1"/>
</dbReference>
<dbReference type="InterPro" id="IPR036388">
    <property type="entry name" value="WH-like_DNA-bd_sf"/>
</dbReference>
<dbReference type="InterPro" id="IPR036390">
    <property type="entry name" value="WH_DNA-bd_sf"/>
</dbReference>
<evidence type="ECO:0008006" key="3">
    <source>
        <dbReference type="Google" id="ProtNLM"/>
    </source>
</evidence>
<dbReference type="SUPFAM" id="SSF46785">
    <property type="entry name" value="Winged helix' DNA-binding domain"/>
    <property type="match status" value="2"/>
</dbReference>
<evidence type="ECO:0000313" key="2">
    <source>
        <dbReference type="Proteomes" id="UP001208689"/>
    </source>
</evidence>
<dbReference type="PANTHER" id="PTHR36216:SF1">
    <property type="entry name" value="HTH ARSR-TYPE DOMAIN-CONTAINING PROTEIN"/>
    <property type="match status" value="1"/>
</dbReference>
<protein>
    <recommendedName>
        <fullName evidence="3">HTH arsR-type domain-containing protein</fullName>
    </recommendedName>
</protein>
<sequence>MTFQNESYLVYRANISTNPVFQYIQRIFPKKKVLYFDALIHQIARHFCYHLSYVRNLLEKYIRAGYLFMQDNKISLNVLSNSIRLKIMKLLSIYPGLHLNFLRKKIDVGPNQLLWHLNVLKDSKLIKEQKFNQFYVYFKPDTSFKLVQASVLYLKSTTRFILEILTEYHTLDQKLISQYTKMARSTTLYNLRILEDTGIVRKKQKKRSLFYSINESFRSIIHSIALNYEYLQKY</sequence>
<dbReference type="CDD" id="cd00090">
    <property type="entry name" value="HTH_ARSR"/>
    <property type="match status" value="2"/>
</dbReference>
<accession>A0ABY6HMY1</accession>
<dbReference type="Gene3D" id="1.10.10.10">
    <property type="entry name" value="Winged helix-like DNA-binding domain superfamily/Winged helix DNA-binding domain"/>
    <property type="match status" value="2"/>
</dbReference>
<gene>
    <name evidence="1" type="ORF">NEF87_001066</name>
</gene>
<keyword evidence="2" id="KW-1185">Reference proteome</keyword>
<proteinExistence type="predicted"/>
<reference evidence="1" key="1">
    <citation type="submission" date="2022-09" db="EMBL/GenBank/DDBJ databases">
        <title>Actin cytoskeleton and complex cell architecture in an #Asgard archaeon.</title>
        <authorList>
            <person name="Ponce Toledo R.I."/>
            <person name="Schleper C."/>
            <person name="Rodrigues Oliveira T."/>
            <person name="Wollweber F."/>
            <person name="Xu J."/>
            <person name="Rittmann S."/>
            <person name="Klingl A."/>
            <person name="Pilhofer M."/>
        </authorList>
    </citation>
    <scope>NUCLEOTIDE SEQUENCE</scope>
    <source>
        <strain evidence="1">B-35</strain>
    </source>
</reference>
<evidence type="ECO:0000313" key="1">
    <source>
        <dbReference type="EMBL" id="UYP44781.1"/>
    </source>
</evidence>
<dbReference type="InterPro" id="IPR011991">
    <property type="entry name" value="ArsR-like_HTH"/>
</dbReference>
<name>A0ABY6HMY1_9ARCH</name>